<evidence type="ECO:0008006" key="3">
    <source>
        <dbReference type="Google" id="ProtNLM"/>
    </source>
</evidence>
<evidence type="ECO:0000313" key="1">
    <source>
        <dbReference type="EMBL" id="ETK02766.1"/>
    </source>
</evidence>
<reference evidence="1 2" key="1">
    <citation type="submission" date="2013-11" db="EMBL/GenBank/DDBJ databases">
        <title>Single cell genomics of uncultured Tannerella BU063 (oral taxon 286).</title>
        <authorList>
            <person name="Beall C.J."/>
            <person name="Campbell A.G."/>
            <person name="Griffen A.L."/>
            <person name="Podar M."/>
            <person name="Leys E.J."/>
        </authorList>
    </citation>
    <scope>NUCLEOTIDE SEQUENCE [LARGE SCALE GENOMIC DNA]</scope>
    <source>
        <strain evidence="1">Cell 2</strain>
    </source>
</reference>
<sequence length="184" mass="20552">MALGKKIRSVGLSAILFGDVTDGGAKMPEEMKQLARTLKGTATFTTEQDQTQEFFCEEEPDAPVESVISEKGLKNLTFNILEWDNAVLQTLFGGKEVDGKIKDQSGTEHNVKKFIPPKDYVEVEKALRVLTPYKVGFDLPRAKILARFQWNLTRTEIAQIEVTARCMTPDGDDSGTYEPFSWTA</sequence>
<dbReference type="AlphaFoldDB" id="W2C8H3"/>
<name>W2C8H3_9BACT</name>
<gene>
    <name evidence="1" type="ORF">N425_02430</name>
</gene>
<dbReference type="Proteomes" id="UP000018837">
    <property type="component" value="Unassembled WGS sequence"/>
</dbReference>
<proteinExistence type="predicted"/>
<dbReference type="EMBL" id="AYUF01000299">
    <property type="protein sequence ID" value="ETK02766.1"/>
    <property type="molecule type" value="Genomic_DNA"/>
</dbReference>
<protein>
    <recommendedName>
        <fullName evidence="3">Tail protein</fullName>
    </recommendedName>
</protein>
<organism evidence="1 2">
    <name type="scientific">Tannerella sp. oral taxon BU063 isolate Cell 2</name>
    <dbReference type="NCBI Taxonomy" id="1411148"/>
    <lineage>
        <taxon>Bacteria</taxon>
        <taxon>Pseudomonadati</taxon>
        <taxon>Bacteroidota</taxon>
        <taxon>Bacteroidia</taxon>
        <taxon>Bacteroidales</taxon>
        <taxon>Tannerellaceae</taxon>
        <taxon>Tannerella</taxon>
    </lineage>
</organism>
<dbReference type="PATRIC" id="fig|1411148.3.peg.256"/>
<evidence type="ECO:0000313" key="2">
    <source>
        <dbReference type="Proteomes" id="UP000018837"/>
    </source>
</evidence>
<comment type="caution">
    <text evidence="1">The sequence shown here is derived from an EMBL/GenBank/DDBJ whole genome shotgun (WGS) entry which is preliminary data.</text>
</comment>
<accession>W2C8H3</accession>